<keyword evidence="5 10" id="KW-0031">Aminopeptidase</keyword>
<dbReference type="GO" id="GO:0008237">
    <property type="term" value="F:metallopeptidase activity"/>
    <property type="evidence" value="ECO:0007669"/>
    <property type="project" value="UniProtKB-KW"/>
</dbReference>
<dbReference type="PRINTS" id="PR00919">
    <property type="entry name" value="THERMOPTASE"/>
</dbReference>
<keyword evidence="9" id="KW-0482">Metalloprotease</keyword>
<dbReference type="InterPro" id="IPR000787">
    <property type="entry name" value="Peptidase_M29"/>
</dbReference>
<dbReference type="Pfam" id="PF02073">
    <property type="entry name" value="Peptidase_M29"/>
    <property type="match status" value="1"/>
</dbReference>
<sequence length="367" mass="41707">MFGFEEKLARLVCDYSLQIKEGDVVEIRGESCAEPFIKVLYKYILMKKAYPLLRMSFNEQLYTFYKYADKSILEMLPEIMLTTSKTLNAVIHIDSEANTKQLSNVDPTKVAIHKKTTKVLKDIMFEREARGEFRWVIAPYPTYAMAQDAEMSLDDYADFIKMACKLDEEDPVEAWKEVDSIQKKIVELMSDTVELRIIGEKTDFVLRTEGRKWINCSGRHNLPDGEVFTSPVEDSANGEIYFDIPTSFMGVEVSGVYLKFEKGKVVKASAEKGDQFLQKMLDTDEGSRYVGEIAFGLNESITFPSKNILFDEKIGKSIHLAIGSSYPEAGGKNQSGLHWDLIKSMKHGGEVYKNGKLIYKDGNFLDV</sequence>
<comment type="cofactor">
    <cofactor evidence="3">
        <name>Zn(2+)</name>
        <dbReference type="ChEBI" id="CHEBI:29105"/>
    </cofactor>
</comment>
<dbReference type="Proteomes" id="UP000242881">
    <property type="component" value="Unassembled WGS sequence"/>
</dbReference>
<comment type="cofactor">
    <cofactor evidence="2">
        <name>Mg(2+)</name>
        <dbReference type="ChEBI" id="CHEBI:18420"/>
    </cofactor>
</comment>
<dbReference type="InterPro" id="IPR052170">
    <property type="entry name" value="M29_Exopeptidase"/>
</dbReference>
<reference evidence="10 11" key="1">
    <citation type="submission" date="2018-01" db="EMBL/GenBank/DDBJ databases">
        <title>Metagenomic assembled genomes from two thermal pools in the Uzon Caldera, Kamchatka, Russia.</title>
        <authorList>
            <person name="Wilkins L."/>
            <person name="Ettinger C."/>
        </authorList>
    </citation>
    <scope>NUCLEOTIDE SEQUENCE [LARGE SCALE GENOMIC DNA]</scope>
    <source>
        <strain evidence="10">ZAV-05</strain>
    </source>
</reference>
<evidence type="ECO:0000313" key="11">
    <source>
        <dbReference type="Proteomes" id="UP000242881"/>
    </source>
</evidence>
<dbReference type="SUPFAM" id="SSF144052">
    <property type="entry name" value="Thermophilic metalloprotease-like"/>
    <property type="match status" value="1"/>
</dbReference>
<evidence type="ECO:0000256" key="5">
    <source>
        <dbReference type="ARBA" id="ARBA00022438"/>
    </source>
</evidence>
<dbReference type="PANTHER" id="PTHR34448">
    <property type="entry name" value="AMINOPEPTIDASE"/>
    <property type="match status" value="1"/>
</dbReference>
<keyword evidence="7" id="KW-0479">Metal-binding</keyword>
<dbReference type="Gene3D" id="3.40.1830.10">
    <property type="entry name" value="Thermophilic metalloprotease (M29)"/>
    <property type="match status" value="1"/>
</dbReference>
<keyword evidence="8" id="KW-0378">Hydrolase</keyword>
<evidence type="ECO:0000256" key="2">
    <source>
        <dbReference type="ARBA" id="ARBA00001946"/>
    </source>
</evidence>
<accession>A0A2J6WJY9</accession>
<evidence type="ECO:0000256" key="9">
    <source>
        <dbReference type="ARBA" id="ARBA00023049"/>
    </source>
</evidence>
<evidence type="ECO:0000256" key="1">
    <source>
        <dbReference type="ARBA" id="ARBA00001941"/>
    </source>
</evidence>
<comment type="similarity">
    <text evidence="4">Belongs to the peptidase M29 family.</text>
</comment>
<dbReference type="AlphaFoldDB" id="A0A2J6WJY9"/>
<dbReference type="GO" id="GO:0046872">
    <property type="term" value="F:metal ion binding"/>
    <property type="evidence" value="ECO:0007669"/>
    <property type="project" value="UniProtKB-KW"/>
</dbReference>
<evidence type="ECO:0000256" key="7">
    <source>
        <dbReference type="ARBA" id="ARBA00022723"/>
    </source>
</evidence>
<dbReference type="EMBL" id="PNIN01000051">
    <property type="protein sequence ID" value="PMP70599.1"/>
    <property type="molecule type" value="Genomic_DNA"/>
</dbReference>
<evidence type="ECO:0000256" key="4">
    <source>
        <dbReference type="ARBA" id="ARBA00008236"/>
    </source>
</evidence>
<proteinExistence type="inferred from homology"/>
<keyword evidence="6" id="KW-0645">Protease</keyword>
<dbReference type="GO" id="GO:0004177">
    <property type="term" value="F:aminopeptidase activity"/>
    <property type="evidence" value="ECO:0007669"/>
    <property type="project" value="UniProtKB-KW"/>
</dbReference>
<comment type="caution">
    <text evidence="10">The sequence shown here is derived from an EMBL/GenBank/DDBJ whole genome shotgun (WGS) entry which is preliminary data.</text>
</comment>
<organism evidence="10 11">
    <name type="scientific">Calditerrivibrio nitroreducens</name>
    <dbReference type="NCBI Taxonomy" id="477976"/>
    <lineage>
        <taxon>Bacteria</taxon>
        <taxon>Pseudomonadati</taxon>
        <taxon>Deferribacterota</taxon>
        <taxon>Deferribacteres</taxon>
        <taxon>Deferribacterales</taxon>
        <taxon>Calditerrivibrionaceae</taxon>
    </lineage>
</organism>
<comment type="cofactor">
    <cofactor evidence="1">
        <name>Co(2+)</name>
        <dbReference type="ChEBI" id="CHEBI:48828"/>
    </cofactor>
</comment>
<name>A0A2J6WJY9_9BACT</name>
<gene>
    <name evidence="10" type="ORF">C0187_05490</name>
</gene>
<dbReference type="PANTHER" id="PTHR34448:SF1">
    <property type="entry name" value="BLL6088 PROTEIN"/>
    <property type="match status" value="1"/>
</dbReference>
<evidence type="ECO:0000313" key="10">
    <source>
        <dbReference type="EMBL" id="PMP70599.1"/>
    </source>
</evidence>
<protein>
    <submittedName>
        <fullName evidence="10">Aminopeptidase</fullName>
    </submittedName>
</protein>
<evidence type="ECO:0000256" key="3">
    <source>
        <dbReference type="ARBA" id="ARBA00001947"/>
    </source>
</evidence>
<dbReference type="RefSeq" id="WP_424606173.1">
    <property type="nucleotide sequence ID" value="NZ_JBNAVA010000012.1"/>
</dbReference>
<evidence type="ECO:0000256" key="8">
    <source>
        <dbReference type="ARBA" id="ARBA00022801"/>
    </source>
</evidence>
<dbReference type="InterPro" id="IPR035097">
    <property type="entry name" value="M29_N-terminal"/>
</dbReference>
<dbReference type="GO" id="GO:0006508">
    <property type="term" value="P:proteolysis"/>
    <property type="evidence" value="ECO:0007669"/>
    <property type="project" value="UniProtKB-KW"/>
</dbReference>
<evidence type="ECO:0000256" key="6">
    <source>
        <dbReference type="ARBA" id="ARBA00022670"/>
    </source>
</evidence>